<feature type="signal peptide" evidence="1">
    <location>
        <begin position="1"/>
        <end position="26"/>
    </location>
</feature>
<dbReference type="InterPro" id="IPR029335">
    <property type="entry name" value="PAGK"/>
</dbReference>
<evidence type="ECO:0000256" key="1">
    <source>
        <dbReference type="SAM" id="SignalP"/>
    </source>
</evidence>
<gene>
    <name evidence="2" type="ORF">E2Q46_09400</name>
</gene>
<evidence type="ECO:0000313" key="2">
    <source>
        <dbReference type="EMBL" id="ECD6442249.1"/>
    </source>
</evidence>
<comment type="caution">
    <text evidence="2">The sequence shown here is derived from an EMBL/GenBank/DDBJ whole genome shotgun (WGS) entry which is preliminary data.</text>
</comment>
<protein>
    <submittedName>
        <fullName evidence="2">Uncharacterized protein</fullName>
    </submittedName>
</protein>
<proteinExistence type="predicted"/>
<feature type="chain" id="PRO_5023922822" evidence="1">
    <location>
        <begin position="27"/>
        <end position="77"/>
    </location>
</feature>
<name>A0A5H8RX32_SALET</name>
<keyword evidence="1" id="KW-0732">Signal</keyword>
<sequence length="77" mass="8375">MKHVKNVFLVLAFALSAAAFSASAMAASDTKAPPANSKNARGFPSFPAALIHENQEWCKKYPPGEMRPPDFCQMCQC</sequence>
<dbReference type="Pfam" id="PF15284">
    <property type="entry name" value="PAGK"/>
    <property type="match status" value="1"/>
</dbReference>
<dbReference type="EMBL" id="AAIFJK010000009">
    <property type="protein sequence ID" value="ECD6442249.1"/>
    <property type="molecule type" value="Genomic_DNA"/>
</dbReference>
<organism evidence="2">
    <name type="scientific">Salmonella enterica subsp. enterica serovar Durham</name>
    <dbReference type="NCBI Taxonomy" id="1954178"/>
    <lineage>
        <taxon>Bacteria</taxon>
        <taxon>Pseudomonadati</taxon>
        <taxon>Pseudomonadota</taxon>
        <taxon>Gammaproteobacteria</taxon>
        <taxon>Enterobacterales</taxon>
        <taxon>Enterobacteriaceae</taxon>
        <taxon>Salmonella</taxon>
    </lineage>
</organism>
<dbReference type="AlphaFoldDB" id="A0A5H8RX32"/>
<accession>A0A5H8RX32</accession>
<reference evidence="2" key="1">
    <citation type="submission" date="2019-03" db="EMBL/GenBank/DDBJ databases">
        <authorList>
            <person name="Ashton P.M."/>
            <person name="Dallman T."/>
            <person name="Nair S."/>
            <person name="De Pinna E."/>
            <person name="Peters T."/>
            <person name="Grant K."/>
        </authorList>
    </citation>
    <scope>NUCLEOTIDE SEQUENCE</scope>
    <source>
        <strain evidence="2">121460</strain>
    </source>
</reference>